<dbReference type="PANTHER" id="PTHR45947">
    <property type="entry name" value="SULFOQUINOVOSYL TRANSFERASE SQD2"/>
    <property type="match status" value="1"/>
</dbReference>
<feature type="domain" description="Glycosyl transferase family 1" evidence="1">
    <location>
        <begin position="202"/>
        <end position="333"/>
    </location>
</feature>
<organism evidence="3 4">
    <name type="scientific">Xanthobacter flavus</name>
    <dbReference type="NCBI Taxonomy" id="281"/>
    <lineage>
        <taxon>Bacteria</taxon>
        <taxon>Pseudomonadati</taxon>
        <taxon>Pseudomonadota</taxon>
        <taxon>Alphaproteobacteria</taxon>
        <taxon>Hyphomicrobiales</taxon>
        <taxon>Xanthobacteraceae</taxon>
        <taxon>Xanthobacter</taxon>
    </lineage>
</organism>
<sequence>MRLRLRVIASVDPRHGGPIEGIRQQAPFHASAGVEEHVVSLDPPDAPWVKDFPLKVFACGEPMDKASGGVRRPWHRYGYCPAFIPWLKDHTRDYDVVTVHGLWNFSTMGARAALVGADVPYLVMSHGMLDPWFKRNFPIKGAMKQALWWFNEGPLVNNARAVLFTSEEERILARQSFTPYRAKERVVAYGTSDPGPLRPGQTEAFRAQVPNLRRPYLLYLSRIHPKKGCDLLIDAFAEIARDGDGVDLVMAGPVSDDYFAELKALAERRGIADRIHWPGMLRGDAKWGGFHGCEAFVLPSHQENFGIVVAEAMACAKPVFITNKVNIWREVTAGGGFADEDDRPGVVRLLRRFAALSLAERQVIGERARAIFLSSFEVSRAAEDLNDACRDAMAGRT</sequence>
<dbReference type="AlphaFoldDB" id="A0A9W6CLT9"/>
<gene>
    <name evidence="3" type="ORF">XFLAVUS301_21200</name>
</gene>
<accession>A0A9W6CLT9</accession>
<reference evidence="3" key="1">
    <citation type="submission" date="2022-12" db="EMBL/GenBank/DDBJ databases">
        <title>Reference genome sequencing for broad-spectrum identification of bacterial and archaeal isolates by mass spectrometry.</title>
        <authorList>
            <person name="Sekiguchi Y."/>
            <person name="Tourlousse D.M."/>
        </authorList>
    </citation>
    <scope>NUCLEOTIDE SEQUENCE</scope>
    <source>
        <strain evidence="3">301</strain>
    </source>
</reference>
<dbReference type="Pfam" id="PF00534">
    <property type="entry name" value="Glycos_transf_1"/>
    <property type="match status" value="1"/>
</dbReference>
<proteinExistence type="predicted"/>
<comment type="caution">
    <text evidence="3">The sequence shown here is derived from an EMBL/GenBank/DDBJ whole genome shotgun (WGS) entry which is preliminary data.</text>
</comment>
<evidence type="ECO:0000313" key="4">
    <source>
        <dbReference type="Proteomes" id="UP001144397"/>
    </source>
</evidence>
<dbReference type="Pfam" id="PF13579">
    <property type="entry name" value="Glyco_trans_4_4"/>
    <property type="match status" value="1"/>
</dbReference>
<dbReference type="InterPro" id="IPR028098">
    <property type="entry name" value="Glyco_trans_4-like_N"/>
</dbReference>
<protein>
    <submittedName>
        <fullName evidence="3">Glycosyl transferase family 1</fullName>
    </submittedName>
</protein>
<name>A0A9W6CLT9_XANFL</name>
<dbReference type="GeneID" id="95762909"/>
<evidence type="ECO:0000313" key="3">
    <source>
        <dbReference type="EMBL" id="GLI22446.1"/>
    </source>
</evidence>
<dbReference type="PANTHER" id="PTHR45947:SF3">
    <property type="entry name" value="SULFOQUINOVOSYL TRANSFERASE SQD2"/>
    <property type="match status" value="1"/>
</dbReference>
<evidence type="ECO:0000259" key="2">
    <source>
        <dbReference type="Pfam" id="PF13579"/>
    </source>
</evidence>
<dbReference type="InterPro" id="IPR001296">
    <property type="entry name" value="Glyco_trans_1"/>
</dbReference>
<dbReference type="SUPFAM" id="SSF53756">
    <property type="entry name" value="UDP-Glycosyltransferase/glycogen phosphorylase"/>
    <property type="match status" value="1"/>
</dbReference>
<feature type="domain" description="Glycosyltransferase subfamily 4-like N-terminal" evidence="2">
    <location>
        <begin position="17"/>
        <end position="190"/>
    </location>
</feature>
<dbReference type="GO" id="GO:0016757">
    <property type="term" value="F:glycosyltransferase activity"/>
    <property type="evidence" value="ECO:0007669"/>
    <property type="project" value="InterPro"/>
</dbReference>
<dbReference type="InterPro" id="IPR050194">
    <property type="entry name" value="Glycosyltransferase_grp1"/>
</dbReference>
<evidence type="ECO:0000259" key="1">
    <source>
        <dbReference type="Pfam" id="PF00534"/>
    </source>
</evidence>
<dbReference type="Gene3D" id="3.40.50.2000">
    <property type="entry name" value="Glycogen Phosphorylase B"/>
    <property type="match status" value="2"/>
</dbReference>
<dbReference type="Proteomes" id="UP001144397">
    <property type="component" value="Unassembled WGS sequence"/>
</dbReference>
<dbReference type="EMBL" id="BSDO01000002">
    <property type="protein sequence ID" value="GLI22446.1"/>
    <property type="molecule type" value="Genomic_DNA"/>
</dbReference>
<keyword evidence="3" id="KW-0808">Transferase</keyword>
<dbReference type="RefSeq" id="WP_281807433.1">
    <property type="nucleotide sequence ID" value="NZ_BSDO01000002.1"/>
</dbReference>